<evidence type="ECO:0000313" key="2">
    <source>
        <dbReference type="Proteomes" id="UP001199525"/>
    </source>
</evidence>
<comment type="caution">
    <text evidence="1">The sequence shown here is derived from an EMBL/GenBank/DDBJ whole genome shotgun (WGS) entry which is preliminary data.</text>
</comment>
<name>A0ABS8ILJ6_9NOSO</name>
<dbReference type="RefSeq" id="WP_229491330.1">
    <property type="nucleotide sequence ID" value="NZ_JAIVFQ010000231.1"/>
</dbReference>
<protein>
    <submittedName>
        <fullName evidence="1">Three-Cys-motif partner protein TcmP</fullName>
    </submittedName>
</protein>
<dbReference type="EMBL" id="JAIVFQ010000231">
    <property type="protein sequence ID" value="MCC5605185.1"/>
    <property type="molecule type" value="Genomic_DNA"/>
</dbReference>
<sequence>MSEQLPLFTDLPKIENAIIEFGEIRSPVWTANKAQLVAKYLFYFVMITKHGAYIDGFAAPKDRQNLKGWAADLVLNQEPKFLKEFYLCDIKREGVRILEKLKADHPPRPKRHIEVHHGDFNARVYDILKSDRLKESTATFCLLDQFSFECHWSTVKALAAHKKSGNKIELFYFLCTGWLNRGLKAFKKLEKPEHWWGNADWKSLTAMTS</sequence>
<organism evidence="1 2">
    <name type="scientific">Nostoc favosum CHAB5714</name>
    <dbReference type="NCBI Taxonomy" id="2780399"/>
    <lineage>
        <taxon>Bacteria</taxon>
        <taxon>Bacillati</taxon>
        <taxon>Cyanobacteriota</taxon>
        <taxon>Cyanophyceae</taxon>
        <taxon>Nostocales</taxon>
        <taxon>Nostocaceae</taxon>
        <taxon>Nostoc</taxon>
        <taxon>Nostoc favosum</taxon>
    </lineage>
</organism>
<dbReference type="NCBIfam" id="TIGR04474">
    <property type="entry name" value="tcm_partner"/>
    <property type="match status" value="1"/>
</dbReference>
<feature type="non-terminal residue" evidence="1">
    <location>
        <position position="209"/>
    </location>
</feature>
<evidence type="ECO:0000313" key="1">
    <source>
        <dbReference type="EMBL" id="MCC5605185.1"/>
    </source>
</evidence>
<keyword evidence="2" id="KW-1185">Reference proteome</keyword>
<accession>A0ABS8ILJ6</accession>
<dbReference type="InterPro" id="IPR031009">
    <property type="entry name" value="Tcm_partner"/>
</dbReference>
<reference evidence="1 2" key="1">
    <citation type="journal article" date="2021" name="Microorganisms">
        <title>Genome Evolution of Filamentous Cyanobacterium Nostoc Species: From Facultative Symbiosis to Free Living.</title>
        <authorList>
            <person name="Huo D."/>
            <person name="Li H."/>
            <person name="Cai F."/>
            <person name="Guo X."/>
            <person name="Qiao Z."/>
            <person name="Wang W."/>
            <person name="Yu G."/>
            <person name="Li R."/>
        </authorList>
    </citation>
    <scope>NUCLEOTIDE SEQUENCE [LARGE SCALE GENOMIC DNA]</scope>
    <source>
        <strain evidence="1 2">CHAB 5714</strain>
    </source>
</reference>
<proteinExistence type="predicted"/>
<dbReference type="Proteomes" id="UP001199525">
    <property type="component" value="Unassembled WGS sequence"/>
</dbReference>
<gene>
    <name evidence="1" type="primary">tcmP</name>
    <name evidence="1" type="ORF">LC586_40340</name>
</gene>